<geneLocation type="plasmid" evidence="3 4">
    <name>unnamed3</name>
</geneLocation>
<keyword evidence="2 3" id="KW-0808">Transferase</keyword>
<dbReference type="InterPro" id="IPR004629">
    <property type="entry name" value="WecG_TagA_CpsF"/>
</dbReference>
<dbReference type="Proteomes" id="UP000500791">
    <property type="component" value="Plasmid unnamed3"/>
</dbReference>
<dbReference type="NCBIfam" id="TIGR00696">
    <property type="entry name" value="wecG_tagA_cpsF"/>
    <property type="match status" value="1"/>
</dbReference>
<reference evidence="3 4" key="1">
    <citation type="submission" date="2020-03" db="EMBL/GenBank/DDBJ databases">
        <title>Complete genome sequence of Monaibacterium sp. ALG8 with diverse plasmids.</title>
        <authorList>
            <person name="Sun C."/>
        </authorList>
    </citation>
    <scope>NUCLEOTIDE SEQUENCE [LARGE SCALE GENOMIC DNA]</scope>
    <source>
        <strain evidence="3 4">ALG8</strain>
        <plasmid evidence="3 4">unnamed3</plasmid>
    </source>
</reference>
<name>A0A6G7VQY3_9RHOB</name>
<dbReference type="RefSeq" id="WP_166194882.1">
    <property type="nucleotide sequence ID" value="NZ_CP049814.1"/>
</dbReference>
<dbReference type="PANTHER" id="PTHR34136">
    <property type="match status" value="1"/>
</dbReference>
<evidence type="ECO:0000313" key="4">
    <source>
        <dbReference type="Proteomes" id="UP000500791"/>
    </source>
</evidence>
<accession>A0A6G7VQY3</accession>
<keyword evidence="4" id="KW-1185">Reference proteome</keyword>
<dbReference type="PANTHER" id="PTHR34136:SF1">
    <property type="entry name" value="UDP-N-ACETYL-D-MANNOSAMINURONIC ACID TRANSFERASE"/>
    <property type="match status" value="1"/>
</dbReference>
<sequence length="248" mass="27990">MSDVQTVSFLDVSFSVAQGDVWRQKILTHGRDRPFGYIVTPNVDHVIRLSRDAALRPIYAAAAARICDSRVLQHLARIKGYELQVYPGSDIVRDIFNDPQAKALRIAACGPSAEDFAILQANCPDLNLIWIDAPFMKVDDENWARVLADVEAADCDIVLLCLSFPKQEIMAAHLHRRGKAVGMGLCVGASLDFLTGRQRRAPELMQKLSLEWLYRLGSDPARLWKRYLLEGPKVFWLFLTREVGRKAR</sequence>
<keyword evidence="3" id="KW-0614">Plasmid</keyword>
<gene>
    <name evidence="3" type="ORF">G8E03_15910</name>
</gene>
<dbReference type="GO" id="GO:0016758">
    <property type="term" value="F:hexosyltransferase activity"/>
    <property type="evidence" value="ECO:0007669"/>
    <property type="project" value="TreeGrafter"/>
</dbReference>
<keyword evidence="1" id="KW-0328">Glycosyltransferase</keyword>
<dbReference type="Pfam" id="PF03808">
    <property type="entry name" value="Glyco_tran_WecG"/>
    <property type="match status" value="1"/>
</dbReference>
<dbReference type="CDD" id="cd06533">
    <property type="entry name" value="Glyco_transf_WecG_TagA"/>
    <property type="match status" value="1"/>
</dbReference>
<dbReference type="EMBL" id="CP049814">
    <property type="protein sequence ID" value="QIK42330.1"/>
    <property type="molecule type" value="Genomic_DNA"/>
</dbReference>
<protein>
    <submittedName>
        <fullName evidence="3">WecB/TagA/CpsF family glycosyltransferase</fullName>
    </submittedName>
</protein>
<dbReference type="AlphaFoldDB" id="A0A6G7VQY3"/>
<evidence type="ECO:0000256" key="1">
    <source>
        <dbReference type="ARBA" id="ARBA00022676"/>
    </source>
</evidence>
<proteinExistence type="predicted"/>
<organism evidence="3 4">
    <name type="scientific">Pontivivens nitratireducens</name>
    <dbReference type="NCBI Taxonomy" id="2758038"/>
    <lineage>
        <taxon>Bacteria</taxon>
        <taxon>Pseudomonadati</taxon>
        <taxon>Pseudomonadota</taxon>
        <taxon>Alphaproteobacteria</taxon>
        <taxon>Rhodobacterales</taxon>
        <taxon>Paracoccaceae</taxon>
        <taxon>Pontivivens</taxon>
    </lineage>
</organism>
<evidence type="ECO:0000256" key="2">
    <source>
        <dbReference type="ARBA" id="ARBA00022679"/>
    </source>
</evidence>
<dbReference type="KEGG" id="mon:G8E03_15910"/>
<evidence type="ECO:0000313" key="3">
    <source>
        <dbReference type="EMBL" id="QIK42330.1"/>
    </source>
</evidence>